<dbReference type="EMBL" id="ASPP01007593">
    <property type="protein sequence ID" value="ETO26873.1"/>
    <property type="molecule type" value="Genomic_DNA"/>
</dbReference>
<dbReference type="Proteomes" id="UP000023152">
    <property type="component" value="Unassembled WGS sequence"/>
</dbReference>
<evidence type="ECO:0000256" key="1">
    <source>
        <dbReference type="SAM" id="Coils"/>
    </source>
</evidence>
<keyword evidence="5" id="KW-1185">Reference proteome</keyword>
<proteinExistence type="predicted"/>
<evidence type="ECO:0000256" key="2">
    <source>
        <dbReference type="SAM" id="MobiDB-lite"/>
    </source>
</evidence>
<feature type="region of interest" description="Disordered" evidence="2">
    <location>
        <begin position="1"/>
        <end position="32"/>
    </location>
</feature>
<gene>
    <name evidence="4" type="ORF">RFI_10256</name>
</gene>
<dbReference type="AlphaFoldDB" id="X6NLW1"/>
<feature type="transmembrane region" description="Helical" evidence="3">
    <location>
        <begin position="315"/>
        <end position="333"/>
    </location>
</feature>
<evidence type="ECO:0000256" key="3">
    <source>
        <dbReference type="SAM" id="Phobius"/>
    </source>
</evidence>
<accession>X6NLW1</accession>
<organism evidence="4 5">
    <name type="scientific">Reticulomyxa filosa</name>
    <dbReference type="NCBI Taxonomy" id="46433"/>
    <lineage>
        <taxon>Eukaryota</taxon>
        <taxon>Sar</taxon>
        <taxon>Rhizaria</taxon>
        <taxon>Retaria</taxon>
        <taxon>Foraminifera</taxon>
        <taxon>Monothalamids</taxon>
        <taxon>Reticulomyxidae</taxon>
        <taxon>Reticulomyxa</taxon>
    </lineage>
</organism>
<evidence type="ECO:0000313" key="4">
    <source>
        <dbReference type="EMBL" id="ETO26873.1"/>
    </source>
</evidence>
<feature type="compositionally biased region" description="Basic residues" evidence="2">
    <location>
        <begin position="7"/>
        <end position="26"/>
    </location>
</feature>
<feature type="coiled-coil region" evidence="1">
    <location>
        <begin position="249"/>
        <end position="276"/>
    </location>
</feature>
<reference evidence="4 5" key="1">
    <citation type="journal article" date="2013" name="Curr. Biol.">
        <title>The Genome of the Foraminiferan Reticulomyxa filosa.</title>
        <authorList>
            <person name="Glockner G."/>
            <person name="Hulsmann N."/>
            <person name="Schleicher M."/>
            <person name="Noegel A.A."/>
            <person name="Eichinger L."/>
            <person name="Gallinger C."/>
            <person name="Pawlowski J."/>
            <person name="Sierra R."/>
            <person name="Euteneuer U."/>
            <person name="Pillet L."/>
            <person name="Moustafa A."/>
            <person name="Platzer M."/>
            <person name="Groth M."/>
            <person name="Szafranski K."/>
            <person name="Schliwa M."/>
        </authorList>
    </citation>
    <scope>NUCLEOTIDE SEQUENCE [LARGE SCALE GENOMIC DNA]</scope>
</reference>
<name>X6NLW1_RETFI</name>
<sequence>SHERERIQKKKSTSRRATHSAERKKKQLEEQEKTIENAHEALKRREAHLKGLEQVLILVDMKSELMTKQKKMDEDMKDLQTQKEALTRGVEELKMKEAIEKQKEEEVDNAREVILKEYQSYQRNQAKFAKERQQFEEYVKQKNDEFALQTQQLNAKWLSLHELEERLEKKEMELKTMQELIKQKERDCELKWTSSVNRKEQELLTMQKNKGAMGDGQVENGNTWKVGLLEQQYKDILEKNNEVLCKQQLDTHMMECKRLRQELDFEKQKLDSEKKDLWNSTNWFKNYCFCCSSLLALFVDWLIILLSYIDVVCCWIVSFLFSFLFQYLIVDIFKKNSKEWKTQKQKTEKVFATFQQERDKWKSLKKENEQKLRAENEQAQSCTRTIKTQLHSLKKKIKETELCHQTISQQVHSKKKELQKLHELQASQQRQDQKNADQFASLRLSLTIFCKKKFCFVCGSFLTQGSDETKKEADKSLMEQWQKLLTKEFSLNNVFEKQESALKSSAYFRSFDLENDNMKSRENACGSSLRYSLAVLNESDIVAVSSGTT</sequence>
<feature type="non-terminal residue" evidence="4">
    <location>
        <position position="1"/>
    </location>
</feature>
<keyword evidence="1" id="KW-0175">Coiled coil</keyword>
<feature type="transmembrane region" description="Helical" evidence="3">
    <location>
        <begin position="287"/>
        <end position="309"/>
    </location>
</feature>
<evidence type="ECO:0000313" key="5">
    <source>
        <dbReference type="Proteomes" id="UP000023152"/>
    </source>
</evidence>
<keyword evidence="3" id="KW-0812">Transmembrane</keyword>
<keyword evidence="3" id="KW-0472">Membrane</keyword>
<keyword evidence="3" id="KW-1133">Transmembrane helix</keyword>
<feature type="coiled-coil region" evidence="1">
    <location>
        <begin position="160"/>
        <end position="187"/>
    </location>
</feature>
<protein>
    <submittedName>
        <fullName evidence="4">LIM-type zinc finger-containing protein</fullName>
    </submittedName>
</protein>
<comment type="caution">
    <text evidence="4">The sequence shown here is derived from an EMBL/GenBank/DDBJ whole genome shotgun (WGS) entry which is preliminary data.</text>
</comment>